<keyword evidence="2" id="KW-0418">Kinase</keyword>
<evidence type="ECO:0000256" key="1">
    <source>
        <dbReference type="ARBA" id="ARBA00022679"/>
    </source>
</evidence>
<dbReference type="GO" id="GO:0016301">
    <property type="term" value="F:kinase activity"/>
    <property type="evidence" value="ECO:0007669"/>
    <property type="project" value="UniProtKB-KW"/>
</dbReference>
<accession>A0A2X2D6K7</accession>
<evidence type="ECO:0000256" key="2">
    <source>
        <dbReference type="ARBA" id="ARBA00022777"/>
    </source>
</evidence>
<keyword evidence="1" id="KW-0808">Transferase</keyword>
<dbReference type="RefSeq" id="WP_409440441.1">
    <property type="nucleotide sequence ID" value="NZ_CP044085.1"/>
</dbReference>
<reference evidence="4 5" key="1">
    <citation type="submission" date="2018-06" db="EMBL/GenBank/DDBJ databases">
        <authorList>
            <consortium name="Pathogen Informatics"/>
            <person name="Doyle S."/>
        </authorList>
    </citation>
    <scope>NUCLEOTIDE SEQUENCE [LARGE SCALE GENOMIC DNA]</scope>
    <source>
        <strain evidence="4 5">NCTC11842</strain>
    </source>
</reference>
<dbReference type="AlphaFoldDB" id="A0A2X2D6K7"/>
<evidence type="ECO:0000313" key="5">
    <source>
        <dbReference type="Proteomes" id="UP000250443"/>
    </source>
</evidence>
<dbReference type="EMBL" id="UAUF01000016">
    <property type="protein sequence ID" value="SPZ16762.1"/>
    <property type="molecule type" value="Genomic_DNA"/>
</dbReference>
<name>A0A2X2D6K7_PSELU</name>
<evidence type="ECO:0000259" key="3">
    <source>
        <dbReference type="Pfam" id="PF07804"/>
    </source>
</evidence>
<dbReference type="Pfam" id="PF07804">
    <property type="entry name" value="HipA_C"/>
    <property type="match status" value="1"/>
</dbReference>
<organism evidence="4 5">
    <name type="scientific">Pseudomonas luteola</name>
    <dbReference type="NCBI Taxonomy" id="47886"/>
    <lineage>
        <taxon>Bacteria</taxon>
        <taxon>Pseudomonadati</taxon>
        <taxon>Pseudomonadota</taxon>
        <taxon>Gammaproteobacteria</taxon>
        <taxon>Pseudomonadales</taxon>
        <taxon>Pseudomonadaceae</taxon>
        <taxon>Pseudomonas</taxon>
    </lineage>
</organism>
<gene>
    <name evidence="4" type="ORF">NCTC11842_05802</name>
</gene>
<dbReference type="InterPro" id="IPR012893">
    <property type="entry name" value="HipA-like_C"/>
</dbReference>
<dbReference type="Proteomes" id="UP000250443">
    <property type="component" value="Unassembled WGS sequence"/>
</dbReference>
<proteinExistence type="predicted"/>
<protein>
    <submittedName>
        <fullName evidence="4">Uncharacterized protein related to capsule biosynthesis enzymes</fullName>
    </submittedName>
</protein>
<sequence>MGNGFTLRILLRCFEYVRNKYERQNYEEIAHKLKAETLHRPDNIRQITLRLLANILLGNGHAYLKNWSLIYRGTRQADLSPA</sequence>
<feature type="domain" description="HipA-like C-terminal" evidence="3">
    <location>
        <begin position="18"/>
        <end position="82"/>
    </location>
</feature>
<evidence type="ECO:0000313" key="4">
    <source>
        <dbReference type="EMBL" id="SPZ16762.1"/>
    </source>
</evidence>